<keyword evidence="3" id="KW-1185">Reference proteome</keyword>
<evidence type="ECO:0000256" key="1">
    <source>
        <dbReference type="SAM" id="SignalP"/>
    </source>
</evidence>
<proteinExistence type="predicted"/>
<evidence type="ECO:0000313" key="3">
    <source>
        <dbReference type="Proteomes" id="UP000076738"/>
    </source>
</evidence>
<dbReference type="AlphaFoldDB" id="A0A167GX46"/>
<organism evidence="2 3">
    <name type="scientific">Calocera viscosa (strain TUFC12733)</name>
    <dbReference type="NCBI Taxonomy" id="1330018"/>
    <lineage>
        <taxon>Eukaryota</taxon>
        <taxon>Fungi</taxon>
        <taxon>Dikarya</taxon>
        <taxon>Basidiomycota</taxon>
        <taxon>Agaricomycotina</taxon>
        <taxon>Dacrymycetes</taxon>
        <taxon>Dacrymycetales</taxon>
        <taxon>Dacrymycetaceae</taxon>
        <taxon>Calocera</taxon>
    </lineage>
</organism>
<evidence type="ECO:0008006" key="4">
    <source>
        <dbReference type="Google" id="ProtNLM"/>
    </source>
</evidence>
<accession>A0A167GX46</accession>
<keyword evidence="1" id="KW-0732">Signal</keyword>
<dbReference type="EMBL" id="KV417330">
    <property type="protein sequence ID" value="KZO91001.1"/>
    <property type="molecule type" value="Genomic_DNA"/>
</dbReference>
<reference evidence="2 3" key="1">
    <citation type="journal article" date="2016" name="Mol. Biol. Evol.">
        <title>Comparative Genomics of Early-Diverging Mushroom-Forming Fungi Provides Insights into the Origins of Lignocellulose Decay Capabilities.</title>
        <authorList>
            <person name="Nagy L.G."/>
            <person name="Riley R."/>
            <person name="Tritt A."/>
            <person name="Adam C."/>
            <person name="Daum C."/>
            <person name="Floudas D."/>
            <person name="Sun H."/>
            <person name="Yadav J.S."/>
            <person name="Pangilinan J."/>
            <person name="Larsson K.H."/>
            <person name="Matsuura K."/>
            <person name="Barry K."/>
            <person name="Labutti K."/>
            <person name="Kuo R."/>
            <person name="Ohm R.A."/>
            <person name="Bhattacharya S.S."/>
            <person name="Shirouzu T."/>
            <person name="Yoshinaga Y."/>
            <person name="Martin F.M."/>
            <person name="Grigoriev I.V."/>
            <person name="Hibbett D.S."/>
        </authorList>
    </citation>
    <scope>NUCLEOTIDE SEQUENCE [LARGE SCALE GENOMIC DNA]</scope>
    <source>
        <strain evidence="2 3">TUFC12733</strain>
    </source>
</reference>
<dbReference type="Proteomes" id="UP000076738">
    <property type="component" value="Unassembled WGS sequence"/>
</dbReference>
<protein>
    <recommendedName>
        <fullName evidence="4">Concanavalin A-like lectin/glucanase</fullName>
    </recommendedName>
</protein>
<feature type="chain" id="PRO_5007887162" description="Concanavalin A-like lectin/glucanase" evidence="1">
    <location>
        <begin position="20"/>
        <end position="237"/>
    </location>
</feature>
<sequence length="237" mass="25396">MLSLILIVALPLLVGFAQAISLFPTCGFFPNGGGSVQPTLGWHGPKSKPINPDPPFPKVWAMNLGALPWSATSANQYLVQESGGIWVDEGAEITSYVAWENEAWVQAAYVLSGAATGQHVWMTTPASYFLNTSSGDDNTVAVVCVAEQVALTTCPETCRAADDSPNRLFGDNVAQYRDFTVTFTNVVFRAAKSDGVATLCASARDESDDEGGIRLAGFSMLDQQTCYWESIMLIPPS</sequence>
<name>A0A167GX46_CALVF</name>
<gene>
    <name evidence="2" type="ORF">CALVIDRAFT_558377</name>
</gene>
<evidence type="ECO:0000313" key="2">
    <source>
        <dbReference type="EMBL" id="KZO91001.1"/>
    </source>
</evidence>
<feature type="signal peptide" evidence="1">
    <location>
        <begin position="1"/>
        <end position="19"/>
    </location>
</feature>